<gene>
    <name evidence="1" type="ORF">L2422_06750</name>
</gene>
<evidence type="ECO:0000313" key="2">
    <source>
        <dbReference type="Proteomes" id="UP001213015"/>
    </source>
</evidence>
<dbReference type="Proteomes" id="UP001213015">
    <property type="component" value="Unassembled WGS sequence"/>
</dbReference>
<dbReference type="InterPro" id="IPR016891">
    <property type="entry name" value="DUF2321"/>
</dbReference>
<organism evidence="1 2">
    <name type="scientific">Lactobacillus mulieris</name>
    <dbReference type="NCBI Taxonomy" id="2508708"/>
    <lineage>
        <taxon>Bacteria</taxon>
        <taxon>Bacillati</taxon>
        <taxon>Bacillota</taxon>
        <taxon>Bacilli</taxon>
        <taxon>Lactobacillales</taxon>
        <taxon>Lactobacillaceae</taxon>
        <taxon>Lactobacillus</taxon>
    </lineage>
</organism>
<evidence type="ECO:0000313" key="1">
    <source>
        <dbReference type="EMBL" id="MCZ3845192.1"/>
    </source>
</evidence>
<dbReference type="EMBL" id="JAKHLF010000011">
    <property type="protein sequence ID" value="MCZ3845192.1"/>
    <property type="molecule type" value="Genomic_DNA"/>
</dbReference>
<dbReference type="AlphaFoldDB" id="A0AAP3GXH5"/>
<dbReference type="RefSeq" id="WP_166687781.1">
    <property type="nucleotide sequence ID" value="NZ_JAKHFC010000019.1"/>
</dbReference>
<proteinExistence type="predicted"/>
<accession>A0AAP3GXH5</accession>
<name>A0AAP3GXH5_9LACO</name>
<dbReference type="Pfam" id="PF10083">
    <property type="entry name" value="DUF2321"/>
    <property type="match status" value="1"/>
</dbReference>
<protein>
    <submittedName>
        <fullName evidence="1">DUF2321 domain-containing protein</fullName>
    </submittedName>
</protein>
<comment type="caution">
    <text evidence="1">The sequence shown here is derived from an EMBL/GenBank/DDBJ whole genome shotgun (WGS) entry which is preliminary data.</text>
</comment>
<reference evidence="1" key="1">
    <citation type="submission" date="2022-01" db="EMBL/GenBank/DDBJ databases">
        <title>VMRC isolate genome collection.</title>
        <authorList>
            <person name="France M."/>
            <person name="Rutt L."/>
            <person name="Humphrys M."/>
            <person name="Ravel J."/>
        </authorList>
    </citation>
    <scope>NUCLEOTIDE SEQUENCE</scope>
    <source>
        <strain evidence="1">C0127B5</strain>
    </source>
</reference>
<sequence length="156" mass="17658">MIIYNQLVCLNGHKITDSATANESQIIKFCEKCGAKTIEECPNCHKYIEGNRKYDDIVLGYTGPKEIPAYCKFCSNPFPWTQASMNSMTELIQLSDLNSNSKEVLKNTIPDMMVETPRTQLSAVKWKTIGKPILEFGREVLVDVCSEAVIKLLYRN</sequence>